<dbReference type="RefSeq" id="WP_076956022.1">
    <property type="nucleotide sequence ID" value="NZ_MLCO01000023.1"/>
</dbReference>
<dbReference type="SMART" id="SM00860">
    <property type="entry name" value="SMI1_KNR4"/>
    <property type="match status" value="1"/>
</dbReference>
<evidence type="ECO:0000313" key="3">
    <source>
        <dbReference type="Proteomes" id="UP000188879"/>
    </source>
</evidence>
<reference evidence="2 3" key="1">
    <citation type="submission" date="2016-10" db="EMBL/GenBank/DDBJ databases">
        <title>Draft Genome sequence of Roseomonas sp. strain M3.</title>
        <authorList>
            <person name="Subhash Y."/>
            <person name="Lee S."/>
        </authorList>
    </citation>
    <scope>NUCLEOTIDE SEQUENCE [LARGE SCALE GENOMIC DNA]</scope>
    <source>
        <strain evidence="2 3">M3</strain>
    </source>
</reference>
<evidence type="ECO:0000313" key="2">
    <source>
        <dbReference type="EMBL" id="ONG58019.1"/>
    </source>
</evidence>
<dbReference type="SUPFAM" id="SSF160631">
    <property type="entry name" value="SMI1/KNR4-like"/>
    <property type="match status" value="1"/>
</dbReference>
<feature type="domain" description="Knr4/Smi1-like" evidence="1">
    <location>
        <begin position="17"/>
        <end position="124"/>
    </location>
</feature>
<dbReference type="OrthoDB" id="9795554at2"/>
<dbReference type="Proteomes" id="UP000188879">
    <property type="component" value="Unassembled WGS sequence"/>
</dbReference>
<comment type="caution">
    <text evidence="2">The sequence shown here is derived from an EMBL/GenBank/DDBJ whole genome shotgun (WGS) entry which is preliminary data.</text>
</comment>
<protein>
    <recommendedName>
        <fullName evidence="1">Knr4/Smi1-like domain-containing protein</fullName>
    </recommendedName>
</protein>
<dbReference type="Pfam" id="PF09346">
    <property type="entry name" value="SMI1_KNR4"/>
    <property type="match status" value="1"/>
</dbReference>
<sequence>MAAALPPPLASADAAPPATAEAIADCEAALGIVLPEDYRAFLALSDGYNGPVSQGYLVLWSLAELKDLAAGHDGLLPPGSAQCLLGSNAGPTAYGWRDGAWLALAFVGDDSRDLARNFAGFLAAIARGEGW</sequence>
<dbReference type="Gene3D" id="3.40.1580.10">
    <property type="entry name" value="SMI1/KNR4-like"/>
    <property type="match status" value="1"/>
</dbReference>
<accession>A0A1V2H903</accession>
<dbReference type="EMBL" id="MLCO01000023">
    <property type="protein sequence ID" value="ONG58019.1"/>
    <property type="molecule type" value="Genomic_DNA"/>
</dbReference>
<organism evidence="2 3">
    <name type="scientific">Teichococcus deserti</name>
    <dbReference type="NCBI Taxonomy" id="1817963"/>
    <lineage>
        <taxon>Bacteria</taxon>
        <taxon>Pseudomonadati</taxon>
        <taxon>Pseudomonadota</taxon>
        <taxon>Alphaproteobacteria</taxon>
        <taxon>Acetobacterales</taxon>
        <taxon>Roseomonadaceae</taxon>
        <taxon>Roseomonas</taxon>
    </lineage>
</organism>
<dbReference type="AlphaFoldDB" id="A0A1V2H903"/>
<name>A0A1V2H903_9PROT</name>
<keyword evidence="3" id="KW-1185">Reference proteome</keyword>
<evidence type="ECO:0000259" key="1">
    <source>
        <dbReference type="SMART" id="SM00860"/>
    </source>
</evidence>
<dbReference type="InterPro" id="IPR037883">
    <property type="entry name" value="Knr4/Smi1-like_sf"/>
</dbReference>
<gene>
    <name evidence="2" type="ORF">BKE38_03625</name>
</gene>
<proteinExistence type="predicted"/>
<dbReference type="InterPro" id="IPR018958">
    <property type="entry name" value="Knr4/Smi1-like_dom"/>
</dbReference>